<dbReference type="AlphaFoldDB" id="A0A8S3SLA3"/>
<gene>
    <name evidence="1" type="ORF">MEDL_35829</name>
</gene>
<name>A0A8S3SLA3_MYTED</name>
<dbReference type="EMBL" id="CAJPWZ010001753">
    <property type="protein sequence ID" value="CAG2222486.1"/>
    <property type="molecule type" value="Genomic_DNA"/>
</dbReference>
<accession>A0A8S3SLA3</accession>
<organism evidence="1 2">
    <name type="scientific">Mytilus edulis</name>
    <name type="common">Blue mussel</name>
    <dbReference type="NCBI Taxonomy" id="6550"/>
    <lineage>
        <taxon>Eukaryota</taxon>
        <taxon>Metazoa</taxon>
        <taxon>Spiralia</taxon>
        <taxon>Lophotrochozoa</taxon>
        <taxon>Mollusca</taxon>
        <taxon>Bivalvia</taxon>
        <taxon>Autobranchia</taxon>
        <taxon>Pteriomorphia</taxon>
        <taxon>Mytilida</taxon>
        <taxon>Mytiloidea</taxon>
        <taxon>Mytilidae</taxon>
        <taxon>Mytilinae</taxon>
        <taxon>Mytilus</taxon>
    </lineage>
</organism>
<protein>
    <submittedName>
        <fullName evidence="1">Uncharacterized protein</fullName>
    </submittedName>
</protein>
<keyword evidence="2" id="KW-1185">Reference proteome</keyword>
<reference evidence="1" key="1">
    <citation type="submission" date="2021-03" db="EMBL/GenBank/DDBJ databases">
        <authorList>
            <person name="Bekaert M."/>
        </authorList>
    </citation>
    <scope>NUCLEOTIDE SEQUENCE</scope>
</reference>
<dbReference type="Proteomes" id="UP000683360">
    <property type="component" value="Unassembled WGS sequence"/>
</dbReference>
<proteinExistence type="predicted"/>
<evidence type="ECO:0000313" key="2">
    <source>
        <dbReference type="Proteomes" id="UP000683360"/>
    </source>
</evidence>
<sequence>MDSSQKKLCNRSRKKLKDRHRTIGIMEKRLSQLEQRDQRSSLNNQEQNYGNTCHTNNGCSSNNNSCQIQQIRTITDYTNGNATAAKYTPKTGNMQCHPQYQQYNHGMYTVNPSTGTYIPPSFHIPPPLPTFRPHQFMNHQTGQPTPTMLQQPPLFHHQIHVPSFIQPPNQRPQYQNINHPIGPGIPPPTYLQSGFNINPPIDNQTKLRTKNHLYFTNILWTRPRQKRITMKISQS</sequence>
<evidence type="ECO:0000313" key="1">
    <source>
        <dbReference type="EMBL" id="CAG2222486.1"/>
    </source>
</evidence>
<comment type="caution">
    <text evidence="1">The sequence shown here is derived from an EMBL/GenBank/DDBJ whole genome shotgun (WGS) entry which is preliminary data.</text>
</comment>